<feature type="compositionally biased region" description="Polar residues" evidence="1">
    <location>
        <begin position="1"/>
        <end position="32"/>
    </location>
</feature>
<sequence length="122" mass="13046">MLSSLPLSTLHPMSSNKSACSSSTVIQQTIHTSSDHVDNDSAQKITPVLSHDSLSSAPPNHVDNDSAQQITPPDHVDNDSAQQITPVLSHDSLSSAADLIIQHPSGHQQQHHYPASTTQQET</sequence>
<comment type="caution">
    <text evidence="2">The sequence shown here is derived from an EMBL/GenBank/DDBJ whole genome shotgun (WGS) entry which is preliminary data.</text>
</comment>
<dbReference type="AlphaFoldDB" id="A0A4U5NBB1"/>
<gene>
    <name evidence="2" type="ORF">D5086_0000271940</name>
</gene>
<dbReference type="EMBL" id="RCHU01001055">
    <property type="protein sequence ID" value="TKR79491.1"/>
    <property type="molecule type" value="Genomic_DNA"/>
</dbReference>
<proteinExistence type="predicted"/>
<organism evidence="2">
    <name type="scientific">Populus alba</name>
    <name type="common">White poplar</name>
    <dbReference type="NCBI Taxonomy" id="43335"/>
    <lineage>
        <taxon>Eukaryota</taxon>
        <taxon>Viridiplantae</taxon>
        <taxon>Streptophyta</taxon>
        <taxon>Embryophyta</taxon>
        <taxon>Tracheophyta</taxon>
        <taxon>Spermatophyta</taxon>
        <taxon>Magnoliopsida</taxon>
        <taxon>eudicotyledons</taxon>
        <taxon>Gunneridae</taxon>
        <taxon>Pentapetalae</taxon>
        <taxon>rosids</taxon>
        <taxon>fabids</taxon>
        <taxon>Malpighiales</taxon>
        <taxon>Salicaceae</taxon>
        <taxon>Saliceae</taxon>
        <taxon>Populus</taxon>
    </lineage>
</organism>
<evidence type="ECO:0000313" key="2">
    <source>
        <dbReference type="EMBL" id="TKR79491.1"/>
    </source>
</evidence>
<evidence type="ECO:0000256" key="1">
    <source>
        <dbReference type="SAM" id="MobiDB-lite"/>
    </source>
</evidence>
<feature type="compositionally biased region" description="Low complexity" evidence="1">
    <location>
        <begin position="88"/>
        <end position="99"/>
    </location>
</feature>
<name>A0A4U5NBB1_POPAL</name>
<reference evidence="2" key="1">
    <citation type="submission" date="2018-10" db="EMBL/GenBank/DDBJ databases">
        <title>Population genomic analysis revealed the cold adaptation of white poplar.</title>
        <authorList>
            <person name="Liu Y.-J."/>
        </authorList>
    </citation>
    <scope>NUCLEOTIDE SEQUENCE [LARGE SCALE GENOMIC DNA]</scope>
    <source>
        <strain evidence="2">PAL-ZL1</strain>
    </source>
</reference>
<feature type="region of interest" description="Disordered" evidence="1">
    <location>
        <begin position="1"/>
        <end position="122"/>
    </location>
</feature>
<accession>A0A4U5NBB1</accession>
<protein>
    <submittedName>
        <fullName evidence="2">Uncharacterized protein</fullName>
    </submittedName>
</protein>